<evidence type="ECO:0000313" key="3">
    <source>
        <dbReference type="Proteomes" id="UP001280581"/>
    </source>
</evidence>
<evidence type="ECO:0000256" key="1">
    <source>
        <dbReference type="ARBA" id="ARBA00022801"/>
    </source>
</evidence>
<dbReference type="EMBL" id="WVTA01000001">
    <property type="protein sequence ID" value="KAK3217398.1"/>
    <property type="molecule type" value="Genomic_DNA"/>
</dbReference>
<organism evidence="2 3">
    <name type="scientific">Pseudopithomyces chartarum</name>
    <dbReference type="NCBI Taxonomy" id="1892770"/>
    <lineage>
        <taxon>Eukaryota</taxon>
        <taxon>Fungi</taxon>
        <taxon>Dikarya</taxon>
        <taxon>Ascomycota</taxon>
        <taxon>Pezizomycotina</taxon>
        <taxon>Dothideomycetes</taxon>
        <taxon>Pleosporomycetidae</taxon>
        <taxon>Pleosporales</taxon>
        <taxon>Massarineae</taxon>
        <taxon>Didymosphaeriaceae</taxon>
        <taxon>Pseudopithomyces</taxon>
    </lineage>
</organism>
<dbReference type="GO" id="GO:0016787">
    <property type="term" value="F:hydrolase activity"/>
    <property type="evidence" value="ECO:0007669"/>
    <property type="project" value="UniProtKB-KW"/>
</dbReference>
<protein>
    <recommendedName>
        <fullName evidence="4">Glycosyl hydrolase family 88</fullName>
    </recommendedName>
</protein>
<dbReference type="InterPro" id="IPR010905">
    <property type="entry name" value="Glyco_hydro_88"/>
</dbReference>
<keyword evidence="1" id="KW-0378">Hydrolase</keyword>
<dbReference type="PANTHER" id="PTHR41814">
    <property type="entry name" value="EXPRESSED PROTEIN"/>
    <property type="match status" value="1"/>
</dbReference>
<accession>A0AAN6M7S3</accession>
<dbReference type="Pfam" id="PF07470">
    <property type="entry name" value="Glyco_hydro_88"/>
    <property type="match status" value="1"/>
</dbReference>
<dbReference type="InterPro" id="IPR012341">
    <property type="entry name" value="6hp_glycosidase-like_sf"/>
</dbReference>
<dbReference type="SUPFAM" id="SSF48208">
    <property type="entry name" value="Six-hairpin glycosidases"/>
    <property type="match status" value="1"/>
</dbReference>
<proteinExistence type="predicted"/>
<dbReference type="InterPro" id="IPR008928">
    <property type="entry name" value="6-hairpin_glycosidase_sf"/>
</dbReference>
<dbReference type="AlphaFoldDB" id="A0AAN6M7S3"/>
<gene>
    <name evidence="2" type="ORF">GRF29_1g2984203</name>
</gene>
<dbReference type="GO" id="GO:0005975">
    <property type="term" value="P:carbohydrate metabolic process"/>
    <property type="evidence" value="ECO:0007669"/>
    <property type="project" value="InterPro"/>
</dbReference>
<sequence>MLSEEVLAKVVAKAKELATHSWEYGTLAEALLELEDRDLSVYCEDGFPNDKIPWPKIRDAEGLKYASQYIRKDGSETLCEDSTGVADPASLGVPALLLGQHHSEYLLAAKLQAEYLLNKAPRYEGKAISHRKDVEEVWADFIYMVPPFLAMYAVSVDDYNIMKRAVKECEVYRDILMDSDGTGLWCHIAGPHNADAGFWCTGNAWVAAGLTRVLATLRRWKLTSNGSELEEIIRLMLFDLIDRVVSADLHRHEEELLPNYFCSEDEEPWFGDAAGTALLASVVWRLMSMYPGHFHAYEGRYTEWAKLKSVAVFKCVNPKTGIARPAVNSLKHAQREPLMTGNPEAQAFVILLWAAIRDYSD</sequence>
<evidence type="ECO:0008006" key="4">
    <source>
        <dbReference type="Google" id="ProtNLM"/>
    </source>
</evidence>
<evidence type="ECO:0000313" key="2">
    <source>
        <dbReference type="EMBL" id="KAK3217398.1"/>
    </source>
</evidence>
<dbReference type="Proteomes" id="UP001280581">
    <property type="component" value="Unassembled WGS sequence"/>
</dbReference>
<comment type="caution">
    <text evidence="2">The sequence shown here is derived from an EMBL/GenBank/DDBJ whole genome shotgun (WGS) entry which is preliminary data.</text>
</comment>
<keyword evidence="3" id="KW-1185">Reference proteome</keyword>
<dbReference type="PANTHER" id="PTHR41814:SF1">
    <property type="entry name" value="CELLULASE"/>
    <property type="match status" value="1"/>
</dbReference>
<dbReference type="Gene3D" id="1.50.10.10">
    <property type="match status" value="1"/>
</dbReference>
<reference evidence="2 3" key="1">
    <citation type="submission" date="2021-02" db="EMBL/GenBank/DDBJ databases">
        <title>Genome assembly of Pseudopithomyces chartarum.</title>
        <authorList>
            <person name="Jauregui R."/>
            <person name="Singh J."/>
            <person name="Voisey C."/>
        </authorList>
    </citation>
    <scope>NUCLEOTIDE SEQUENCE [LARGE SCALE GENOMIC DNA]</scope>
    <source>
        <strain evidence="2 3">AGR01</strain>
    </source>
</reference>
<name>A0AAN6M7S3_9PLEO</name>